<gene>
    <name evidence="1" type="ORF">JEQ47_06290</name>
</gene>
<proteinExistence type="predicted"/>
<evidence type="ECO:0000313" key="1">
    <source>
        <dbReference type="EMBL" id="MBJ3784322.1"/>
    </source>
</evidence>
<protein>
    <submittedName>
        <fullName evidence="1">Uncharacterized protein</fullName>
    </submittedName>
</protein>
<reference evidence="1" key="1">
    <citation type="submission" date="2020-12" db="EMBL/GenBank/DDBJ databases">
        <title>Devosia sp. MSA67 isolated from Mo River.</title>
        <authorList>
            <person name="Ma F."/>
            <person name="Zi Z."/>
        </authorList>
    </citation>
    <scope>NUCLEOTIDE SEQUENCE</scope>
    <source>
        <strain evidence="1">MSA67</strain>
    </source>
</reference>
<evidence type="ECO:0000313" key="2">
    <source>
        <dbReference type="Proteomes" id="UP000602124"/>
    </source>
</evidence>
<keyword evidence="2" id="KW-1185">Reference proteome</keyword>
<dbReference type="RefSeq" id="WP_198875497.1">
    <property type="nucleotide sequence ID" value="NZ_JAEKMH010000001.1"/>
</dbReference>
<comment type="caution">
    <text evidence="1">The sequence shown here is derived from an EMBL/GenBank/DDBJ whole genome shotgun (WGS) entry which is preliminary data.</text>
</comment>
<name>A0A934MGU4_9HYPH</name>
<dbReference type="EMBL" id="JAEKMH010000001">
    <property type="protein sequence ID" value="MBJ3784322.1"/>
    <property type="molecule type" value="Genomic_DNA"/>
</dbReference>
<dbReference type="AlphaFoldDB" id="A0A934MGU4"/>
<sequence length="174" mass="18392">MKLTWFGETALRIHLGGEVVVIDADRAAEGVDRNELQSGADHVLELGGAHAPADSRTWKPRPAQRLLEAGDAIRPVDVWSLGDRALLIDPDEDMPLLVLGGGVPEPGRWMERAVVLLVGPRLAEPAEALVASTAPKLIALAAPEADVEATLDAIRDRLDGTGLVALEPGLAVEV</sequence>
<dbReference type="Proteomes" id="UP000602124">
    <property type="component" value="Unassembled WGS sequence"/>
</dbReference>
<accession>A0A934MGU4</accession>
<organism evidence="1 2">
    <name type="scientific">Devosia sediminis</name>
    <dbReference type="NCBI Taxonomy" id="2798801"/>
    <lineage>
        <taxon>Bacteria</taxon>
        <taxon>Pseudomonadati</taxon>
        <taxon>Pseudomonadota</taxon>
        <taxon>Alphaproteobacteria</taxon>
        <taxon>Hyphomicrobiales</taxon>
        <taxon>Devosiaceae</taxon>
        <taxon>Devosia</taxon>
    </lineage>
</organism>